<dbReference type="InterPro" id="IPR006076">
    <property type="entry name" value="FAD-dep_OxRdtase"/>
</dbReference>
<dbReference type="InterPro" id="IPR045170">
    <property type="entry name" value="MTOX"/>
</dbReference>
<evidence type="ECO:0000256" key="6">
    <source>
        <dbReference type="SAM" id="MobiDB-lite"/>
    </source>
</evidence>
<keyword evidence="5" id="KW-0560">Oxidoreductase</keyword>
<evidence type="ECO:0000259" key="7">
    <source>
        <dbReference type="Pfam" id="PF01266"/>
    </source>
</evidence>
<evidence type="ECO:0000256" key="3">
    <source>
        <dbReference type="ARBA" id="ARBA00022630"/>
    </source>
</evidence>
<organism evidence="8">
    <name type="scientific">Oikopleura dioica</name>
    <name type="common">Tunicate</name>
    <dbReference type="NCBI Taxonomy" id="34765"/>
    <lineage>
        <taxon>Eukaryota</taxon>
        <taxon>Metazoa</taxon>
        <taxon>Chordata</taxon>
        <taxon>Tunicata</taxon>
        <taxon>Appendicularia</taxon>
        <taxon>Copelata</taxon>
        <taxon>Oikopleuridae</taxon>
        <taxon>Oikopleura</taxon>
    </lineage>
</organism>
<evidence type="ECO:0000256" key="4">
    <source>
        <dbReference type="ARBA" id="ARBA00022827"/>
    </source>
</evidence>
<feature type="compositionally biased region" description="Basic and acidic residues" evidence="6">
    <location>
        <begin position="313"/>
        <end position="323"/>
    </location>
</feature>
<dbReference type="Proteomes" id="UP000011014">
    <property type="component" value="Unassembled WGS sequence"/>
</dbReference>
<dbReference type="SUPFAM" id="SSF54373">
    <property type="entry name" value="FAD-linked reductases, C-terminal domain"/>
    <property type="match status" value="1"/>
</dbReference>
<feature type="domain" description="FAD dependent oxidoreductase" evidence="7">
    <location>
        <begin position="45"/>
        <end position="396"/>
    </location>
</feature>
<dbReference type="SUPFAM" id="SSF51905">
    <property type="entry name" value="FAD/NAD(P)-binding domain"/>
    <property type="match status" value="1"/>
</dbReference>
<reference evidence="8" key="1">
    <citation type="journal article" date="2010" name="Science">
        <title>Plasticity of animal genome architecture unmasked by rapid evolution of a pelagic tunicate.</title>
        <authorList>
            <person name="Denoeud F."/>
            <person name="Henriet S."/>
            <person name="Mungpakdee S."/>
            <person name="Aury J.M."/>
            <person name="Da Silva C."/>
            <person name="Brinkmann H."/>
            <person name="Mikhaleva J."/>
            <person name="Olsen L.C."/>
            <person name="Jubin C."/>
            <person name="Canestro C."/>
            <person name="Bouquet J.M."/>
            <person name="Danks G."/>
            <person name="Poulain J."/>
            <person name="Campsteijn C."/>
            <person name="Adamski M."/>
            <person name="Cross I."/>
            <person name="Yadetie F."/>
            <person name="Muffato M."/>
            <person name="Louis A."/>
            <person name="Butcher S."/>
            <person name="Tsagkogeorga G."/>
            <person name="Konrad A."/>
            <person name="Singh S."/>
            <person name="Jensen M.F."/>
            <person name="Cong E.H."/>
            <person name="Eikeseth-Otteraa H."/>
            <person name="Noel B."/>
            <person name="Anthouard V."/>
            <person name="Porcel B.M."/>
            <person name="Kachouri-Lafond R."/>
            <person name="Nishino A."/>
            <person name="Ugolini M."/>
            <person name="Chourrout P."/>
            <person name="Nishida H."/>
            <person name="Aasland R."/>
            <person name="Huzurbazar S."/>
            <person name="Westhof E."/>
            <person name="Delsuc F."/>
            <person name="Lehrach H."/>
            <person name="Reinhardt R."/>
            <person name="Weissenbach J."/>
            <person name="Roy S.W."/>
            <person name="Artiguenave F."/>
            <person name="Postlethwait J.H."/>
            <person name="Manak J.R."/>
            <person name="Thompson E.M."/>
            <person name="Jaillon O."/>
            <person name="Du Pasquier L."/>
            <person name="Boudinot P."/>
            <person name="Liberles D.A."/>
            <person name="Volff J.N."/>
            <person name="Philippe H."/>
            <person name="Lenhard B."/>
            <person name="Roest Crollius H."/>
            <person name="Wincker P."/>
            <person name="Chourrout D."/>
        </authorList>
    </citation>
    <scope>NUCLEOTIDE SEQUENCE [LARGE SCALE GENOMIC DNA]</scope>
</reference>
<dbReference type="Gene3D" id="3.50.50.60">
    <property type="entry name" value="FAD/NAD(P)-binding domain"/>
    <property type="match status" value="1"/>
</dbReference>
<proteinExistence type="inferred from homology"/>
<dbReference type="EMBL" id="FN657002">
    <property type="protein sequence ID" value="CBY42269.1"/>
    <property type="molecule type" value="Genomic_DNA"/>
</dbReference>
<gene>
    <name evidence="8" type="ORF">GSOID_T00025945001</name>
</gene>
<dbReference type="GO" id="GO:0005777">
    <property type="term" value="C:peroxisome"/>
    <property type="evidence" value="ECO:0007669"/>
    <property type="project" value="TreeGrafter"/>
</dbReference>
<evidence type="ECO:0000256" key="5">
    <source>
        <dbReference type="ARBA" id="ARBA00023002"/>
    </source>
</evidence>
<keyword evidence="4" id="KW-0274">FAD</keyword>
<protein>
    <recommendedName>
        <fullName evidence="7">FAD dependent oxidoreductase domain-containing protein</fullName>
    </recommendedName>
</protein>
<sequence>SVRQGKFHDFSLDLDLMTINSCFDWKTVRSQIELMEPNSNSKLPIIVVGAGAVGVATALALRRRGEEVLLLEQFFIGHQRGSSHGPSRIIRYLYEKERYTQMMPNAYKLWTQLEAEQNVKLNTKCGILNISSASRKNIYTEILSKNNLKFTDKIDDLPVKESEEFGYVLEEEGGVLDANLCVRASFEQFLKLGGKFMDGFKLKDFEDDGTIVTVNSEDGKSVQGRKLVLACGAWAKKILAQTGVEIPLEIIKTETSYWRVKPEFSAGIIDVNNQETGDIYHYYWTPVKEYQNLIKISYHGTYRDEVDPDERDDPEKDSKERAAKQLEDHQRVIEMHFEGIDSSNPVIVEPCMYTNTPDNDFVLDVHPKMKNVFIGAGFSGHGFKMSPETGEILANLALGEEIGYDMSFFSVKRFEKSP</sequence>
<accession>E4Z3J1</accession>
<dbReference type="GO" id="GO:0033514">
    <property type="term" value="P:L-lysine catabolic process to acetyl-CoA via L-pipecolate"/>
    <property type="evidence" value="ECO:0007669"/>
    <property type="project" value="TreeGrafter"/>
</dbReference>
<dbReference type="PANTHER" id="PTHR10961">
    <property type="entry name" value="PEROXISOMAL SARCOSINE OXIDASE"/>
    <property type="match status" value="1"/>
</dbReference>
<comment type="cofactor">
    <cofactor evidence="1">
        <name>FAD</name>
        <dbReference type="ChEBI" id="CHEBI:57692"/>
    </cofactor>
</comment>
<dbReference type="GO" id="GO:0050660">
    <property type="term" value="F:flavin adenine dinucleotide binding"/>
    <property type="evidence" value="ECO:0007669"/>
    <property type="project" value="InterPro"/>
</dbReference>
<evidence type="ECO:0000313" key="8">
    <source>
        <dbReference type="EMBL" id="CBY42269.1"/>
    </source>
</evidence>
<keyword evidence="3" id="KW-0285">Flavoprotein</keyword>
<dbReference type="InterPro" id="IPR036188">
    <property type="entry name" value="FAD/NAD-bd_sf"/>
</dbReference>
<name>E4Z3J1_OIKDI</name>
<evidence type="ECO:0000256" key="1">
    <source>
        <dbReference type="ARBA" id="ARBA00001974"/>
    </source>
</evidence>
<dbReference type="Pfam" id="PF01266">
    <property type="entry name" value="DAO"/>
    <property type="match status" value="1"/>
</dbReference>
<dbReference type="AlphaFoldDB" id="E4Z3J1"/>
<comment type="similarity">
    <text evidence="2">Belongs to the MSOX/MTOX family.</text>
</comment>
<dbReference type="GO" id="GO:0050031">
    <property type="term" value="F:L-pipecolate oxidase activity"/>
    <property type="evidence" value="ECO:0007669"/>
    <property type="project" value="TreeGrafter"/>
</dbReference>
<feature type="region of interest" description="Disordered" evidence="6">
    <location>
        <begin position="304"/>
        <end position="323"/>
    </location>
</feature>
<feature type="non-terminal residue" evidence="8">
    <location>
        <position position="1"/>
    </location>
</feature>
<dbReference type="PANTHER" id="PTHR10961:SF46">
    <property type="entry name" value="PEROXISOMAL SARCOSINE OXIDASE"/>
    <property type="match status" value="1"/>
</dbReference>
<evidence type="ECO:0000256" key="2">
    <source>
        <dbReference type="ARBA" id="ARBA00010989"/>
    </source>
</evidence>
<dbReference type="GO" id="GO:0008115">
    <property type="term" value="F:sarcosine oxidase activity"/>
    <property type="evidence" value="ECO:0007669"/>
    <property type="project" value="TreeGrafter"/>
</dbReference>
<dbReference type="Gene3D" id="3.30.9.10">
    <property type="entry name" value="D-Amino Acid Oxidase, subunit A, domain 2"/>
    <property type="match status" value="1"/>
</dbReference>